<dbReference type="PANTHER" id="PTHR13500">
    <property type="entry name" value="NUCLEOLAR PRERIBOSOMAL-ASSOCIATED PROTEIN 1"/>
    <property type="match status" value="1"/>
</dbReference>
<sequence length="1110" mass="126495">MSKRPHTEDDSRPPKRPKPEPPHQAVEEIHFARQLQELLTFRQDGIQQLRAGIASFKAFLESICYHKDESDRGRQLSILHEFLDSQKPADPNDTERPFLAQLWQAWSFANQNNNDYLCSSISAIFALLVRTLSSLLEFRDHGILLCRTVLQYQHLRMIRRSLDAPKHKDFLISPCLRLLTEVTSFDGGLLAKEVYKRREQTFDFMALRRNLGAVKTDQTSEEAKRRPAIRTLTMRYILTHLKYLHEGGKADLLKNRPLCTSLFHFLQNDPPDVMVELLTVTEQYVLKDDDLPRSAKAALLIEHNLERVAEIATRYATEHEAPAVAFAWLKCVCTQPSYGVLRMSGWYPPGTTNLAQDSSKGRPIDLGINSLDFYDRDQKPNIRNTVLLAWMNTLRPHINLRERELVLTCFRSAPELVAAYLAEKNMQLEPKLSNTWIGYASFLFEIVQLPLPSYLGHEDDWAQLPPQTYIMLDSIIPRPLTHKVLTRCLNQNSDLIRFFAIRMLILALEKLSQALLQLAKGAKANESNARLWKEAAERLHSAFAERFPAMKDTIVAFRKIPNDDEHLLQQEAATRLLRLCYEVLPLQAMAEPFDVSVPLTEALVRINDEGSAEEAVLRSLRLQHLLQIARRSSGMRWLSKQGALEFSPIMTLLKIHAQDSKNKQIRDLLFEVLSENNILKSMSGLDALVAILHHRAPTSTTVPSFLDDCFVRAGRKPVKYLDDLEALEARGQQDVGSQRELPSILVGVLLEQAPFILTKTDDEKVELMDFVNGYLELLLQTEEGTGLLQTLHDYINITIGLQSTRIADPELVLSKVQLGSFATPESDERPLVPEAEDTLPFSAPPEESENHPELLKWSQKDLALALEDGDIAALILCLSSQYPEIRSQALTQLYKLEDRVLHSNLDDKDPIYILLGELIETYEQHIANNQSALPHLATCFATHALKVQMQPIHYMYPKINKFLNKGPGWRASKLPTYWFENTVLSEPEEDDRYWKEVQWVLGWLVDALRTTDDLEILRKGGVFEKVMSLYGSPGSGLRVKEKVLEMLWRVTLVEGGSTTLVTRAGVLSWSDMVSVEKDTEGLVRAVRKKVVETCDRVKVEEWSGLMMEML</sequence>
<evidence type="ECO:0000313" key="6">
    <source>
        <dbReference type="Proteomes" id="UP001271007"/>
    </source>
</evidence>
<evidence type="ECO:0000259" key="2">
    <source>
        <dbReference type="Pfam" id="PF11707"/>
    </source>
</evidence>
<feature type="region of interest" description="Disordered" evidence="1">
    <location>
        <begin position="824"/>
        <end position="850"/>
    </location>
</feature>
<reference evidence="5" key="1">
    <citation type="submission" date="2023-04" db="EMBL/GenBank/DDBJ databases">
        <title>Black Yeasts Isolated from many extreme environments.</title>
        <authorList>
            <person name="Coleine C."/>
            <person name="Stajich J.E."/>
            <person name="Selbmann L."/>
        </authorList>
    </citation>
    <scope>NUCLEOTIDE SEQUENCE</scope>
    <source>
        <strain evidence="5">CCFEE 5312</strain>
    </source>
</reference>
<dbReference type="SUPFAM" id="SSF48371">
    <property type="entry name" value="ARM repeat"/>
    <property type="match status" value="1"/>
</dbReference>
<dbReference type="PANTHER" id="PTHR13500:SF0">
    <property type="entry name" value="NUCLEOLAR PRE-RIBOSOMAL-ASSOCIATED PROTEIN 1"/>
    <property type="match status" value="1"/>
</dbReference>
<evidence type="ECO:0000256" key="1">
    <source>
        <dbReference type="SAM" id="MobiDB-lite"/>
    </source>
</evidence>
<feature type="region of interest" description="Disordered" evidence="1">
    <location>
        <begin position="1"/>
        <end position="24"/>
    </location>
</feature>
<dbReference type="Pfam" id="PF11707">
    <property type="entry name" value="Npa1"/>
    <property type="match status" value="1"/>
</dbReference>
<dbReference type="InterPro" id="IPR039844">
    <property type="entry name" value="URB1"/>
</dbReference>
<comment type="caution">
    <text evidence="5">The sequence shown here is derived from an EMBL/GenBank/DDBJ whole genome shotgun (WGS) entry which is preliminary data.</text>
</comment>
<dbReference type="InterPro" id="IPR059018">
    <property type="entry name" value="HEAT_URB1"/>
</dbReference>
<dbReference type="EMBL" id="JAWDJX010000015">
    <property type="protein sequence ID" value="KAK3053589.1"/>
    <property type="molecule type" value="Genomic_DNA"/>
</dbReference>
<name>A0AAJ0G8Q7_9PEZI</name>
<proteinExistence type="predicted"/>
<feature type="domain" description="URB1 C-terminal" evidence="3">
    <location>
        <begin position="872"/>
        <end position="1069"/>
    </location>
</feature>
<evidence type="ECO:0000259" key="4">
    <source>
        <dbReference type="Pfam" id="PF26140"/>
    </source>
</evidence>
<dbReference type="InterPro" id="IPR021714">
    <property type="entry name" value="URB1_N"/>
</dbReference>
<protein>
    <recommendedName>
        <fullName evidence="7">Nucleolar pre-ribosomal-associated protein 1</fullName>
    </recommendedName>
</protein>
<dbReference type="Proteomes" id="UP001271007">
    <property type="component" value="Unassembled WGS sequence"/>
</dbReference>
<keyword evidence="6" id="KW-1185">Reference proteome</keyword>
<dbReference type="AlphaFoldDB" id="A0AAJ0G8Q7"/>
<dbReference type="InterPro" id="IPR032436">
    <property type="entry name" value="URB1_C"/>
</dbReference>
<feature type="domain" description="URB1 N-terminal" evidence="2">
    <location>
        <begin position="99"/>
        <end position="439"/>
    </location>
</feature>
<evidence type="ECO:0008006" key="7">
    <source>
        <dbReference type="Google" id="ProtNLM"/>
    </source>
</evidence>
<dbReference type="GO" id="GO:0000463">
    <property type="term" value="P:maturation of LSU-rRNA from tricistronic rRNA transcript (SSU-rRNA, 5.8S rRNA, LSU-rRNA)"/>
    <property type="evidence" value="ECO:0007669"/>
    <property type="project" value="TreeGrafter"/>
</dbReference>
<feature type="domain" description="URB1 central HEAT repeat" evidence="4">
    <location>
        <begin position="632"/>
        <end position="799"/>
    </location>
</feature>
<evidence type="ECO:0000259" key="3">
    <source>
        <dbReference type="Pfam" id="PF16201"/>
    </source>
</evidence>
<organism evidence="5 6">
    <name type="scientific">Extremus antarcticus</name>
    <dbReference type="NCBI Taxonomy" id="702011"/>
    <lineage>
        <taxon>Eukaryota</taxon>
        <taxon>Fungi</taxon>
        <taxon>Dikarya</taxon>
        <taxon>Ascomycota</taxon>
        <taxon>Pezizomycotina</taxon>
        <taxon>Dothideomycetes</taxon>
        <taxon>Dothideomycetidae</taxon>
        <taxon>Mycosphaerellales</taxon>
        <taxon>Extremaceae</taxon>
        <taxon>Extremus</taxon>
    </lineage>
</organism>
<gene>
    <name evidence="5" type="ORF">LTR09_005333</name>
</gene>
<dbReference type="GO" id="GO:0000466">
    <property type="term" value="P:maturation of 5.8S rRNA from tricistronic rRNA transcript (SSU-rRNA, 5.8S rRNA, LSU-rRNA)"/>
    <property type="evidence" value="ECO:0007669"/>
    <property type="project" value="TreeGrafter"/>
</dbReference>
<dbReference type="GO" id="GO:0005730">
    <property type="term" value="C:nucleolus"/>
    <property type="evidence" value="ECO:0007669"/>
    <property type="project" value="TreeGrafter"/>
</dbReference>
<dbReference type="Pfam" id="PF26140">
    <property type="entry name" value="HEAT_URB1"/>
    <property type="match status" value="1"/>
</dbReference>
<dbReference type="InterPro" id="IPR016024">
    <property type="entry name" value="ARM-type_fold"/>
</dbReference>
<accession>A0AAJ0G8Q7</accession>
<evidence type="ECO:0000313" key="5">
    <source>
        <dbReference type="EMBL" id="KAK3053589.1"/>
    </source>
</evidence>
<dbReference type="Pfam" id="PF16201">
    <property type="entry name" value="NopRA1"/>
    <property type="match status" value="1"/>
</dbReference>